<dbReference type="RefSeq" id="WP_136772079.1">
    <property type="nucleotide sequence ID" value="NZ_CP156074.1"/>
</dbReference>
<keyword evidence="1" id="KW-1133">Transmembrane helix</keyword>
<dbReference type="EMBL" id="SUMF01000002">
    <property type="protein sequence ID" value="TJZ77605.1"/>
    <property type="molecule type" value="Genomic_DNA"/>
</dbReference>
<feature type="transmembrane region" description="Helical" evidence="1">
    <location>
        <begin position="51"/>
        <end position="75"/>
    </location>
</feature>
<evidence type="ECO:0000313" key="2">
    <source>
        <dbReference type="EMBL" id="TJZ77605.1"/>
    </source>
</evidence>
<dbReference type="Proteomes" id="UP000310016">
    <property type="component" value="Unassembled WGS sequence"/>
</dbReference>
<reference evidence="2 3" key="1">
    <citation type="submission" date="2019-04" db="EMBL/GenBank/DDBJ databases">
        <title>Chitiniphilus eburnea sp. nov., a novel chitinolytic bacterium isolated from aquaculture sludge.</title>
        <authorList>
            <person name="Sheng M."/>
        </authorList>
    </citation>
    <scope>NUCLEOTIDE SEQUENCE [LARGE SCALE GENOMIC DNA]</scope>
    <source>
        <strain evidence="2 3">HX-2-15</strain>
    </source>
</reference>
<keyword evidence="1" id="KW-0472">Membrane</keyword>
<keyword evidence="1" id="KW-0812">Transmembrane</keyword>
<evidence type="ECO:0000313" key="3">
    <source>
        <dbReference type="Proteomes" id="UP000310016"/>
    </source>
</evidence>
<feature type="transmembrane region" description="Helical" evidence="1">
    <location>
        <begin position="21"/>
        <end position="39"/>
    </location>
</feature>
<sequence>MGANWATVGGLLTQTVSTPDSWPLLVAGTVLIAIGIAVFGSQVGGALPAALGVKVGLVLIVASMAGIVLLTQRYLKLV</sequence>
<dbReference type="AlphaFoldDB" id="A0A4U0Q8T3"/>
<evidence type="ECO:0000256" key="1">
    <source>
        <dbReference type="SAM" id="Phobius"/>
    </source>
</evidence>
<keyword evidence="3" id="KW-1185">Reference proteome</keyword>
<comment type="caution">
    <text evidence="2">The sequence shown here is derived from an EMBL/GenBank/DDBJ whole genome shotgun (WGS) entry which is preliminary data.</text>
</comment>
<name>A0A4U0Q8T3_9NEIS</name>
<organism evidence="2 3">
    <name type="scientific">Chitiniphilus eburneus</name>
    <dbReference type="NCBI Taxonomy" id="2571148"/>
    <lineage>
        <taxon>Bacteria</taxon>
        <taxon>Pseudomonadati</taxon>
        <taxon>Pseudomonadota</taxon>
        <taxon>Betaproteobacteria</taxon>
        <taxon>Neisseriales</taxon>
        <taxon>Chitinibacteraceae</taxon>
        <taxon>Chitiniphilus</taxon>
    </lineage>
</organism>
<accession>A0A4U0Q8T3</accession>
<gene>
    <name evidence="2" type="ORF">FAZ21_04580</name>
</gene>
<protein>
    <submittedName>
        <fullName evidence="2">Uncharacterized protein</fullName>
    </submittedName>
</protein>
<proteinExistence type="predicted"/>